<evidence type="ECO:0000256" key="2">
    <source>
        <dbReference type="ARBA" id="ARBA00022980"/>
    </source>
</evidence>
<dbReference type="InterPro" id="IPR018265">
    <property type="entry name" value="Ribosomal_bL35_CS"/>
</dbReference>
<dbReference type="PANTHER" id="PTHR33343:SF1">
    <property type="entry name" value="LARGE RIBOSOMAL SUBUNIT PROTEIN BL35M"/>
    <property type="match status" value="1"/>
</dbReference>
<keyword evidence="2" id="KW-0689">Ribosomal protein</keyword>
<dbReference type="PANTHER" id="PTHR33343">
    <property type="entry name" value="54S RIBOSOMAL PROTEIN BL35M"/>
    <property type="match status" value="1"/>
</dbReference>
<protein>
    <recommendedName>
        <fullName evidence="6">50S ribosomal protein L35</fullName>
    </recommendedName>
</protein>
<proteinExistence type="inferred from homology"/>
<dbReference type="AlphaFoldDB" id="A0A381RHD5"/>
<dbReference type="InterPro" id="IPR021137">
    <property type="entry name" value="Ribosomal_bL35-like"/>
</dbReference>
<evidence type="ECO:0000256" key="1">
    <source>
        <dbReference type="ARBA" id="ARBA00006598"/>
    </source>
</evidence>
<evidence type="ECO:0000313" key="5">
    <source>
        <dbReference type="EMBL" id="SUZ90664.1"/>
    </source>
</evidence>
<reference evidence="5" key="1">
    <citation type="submission" date="2018-05" db="EMBL/GenBank/DDBJ databases">
        <authorList>
            <person name="Lanie J.A."/>
            <person name="Ng W.-L."/>
            <person name="Kazmierczak K.M."/>
            <person name="Andrzejewski T.M."/>
            <person name="Davidsen T.M."/>
            <person name="Wayne K.J."/>
            <person name="Tettelin H."/>
            <person name="Glass J.I."/>
            <person name="Rusch D."/>
            <person name="Podicherti R."/>
            <person name="Tsui H.-C.T."/>
            <person name="Winkler M.E."/>
        </authorList>
    </citation>
    <scope>NUCLEOTIDE SEQUENCE</scope>
</reference>
<dbReference type="Gene3D" id="4.10.410.60">
    <property type="match status" value="1"/>
</dbReference>
<dbReference type="PRINTS" id="PR00064">
    <property type="entry name" value="RIBOSOMALL35"/>
</dbReference>
<feature type="region of interest" description="Disordered" evidence="4">
    <location>
        <begin position="38"/>
        <end position="64"/>
    </location>
</feature>
<dbReference type="EMBL" id="UINC01001913">
    <property type="protein sequence ID" value="SUZ90664.1"/>
    <property type="molecule type" value="Genomic_DNA"/>
</dbReference>
<dbReference type="InterPro" id="IPR037229">
    <property type="entry name" value="Ribosomal_bL35_sf"/>
</dbReference>
<gene>
    <name evidence="5" type="ORF">METZ01_LOCUS43518</name>
</gene>
<evidence type="ECO:0000256" key="4">
    <source>
        <dbReference type="SAM" id="MobiDB-lite"/>
    </source>
</evidence>
<dbReference type="NCBIfam" id="TIGR00001">
    <property type="entry name" value="rpmI_bact"/>
    <property type="match status" value="1"/>
</dbReference>
<organism evidence="5">
    <name type="scientific">marine metagenome</name>
    <dbReference type="NCBI Taxonomy" id="408172"/>
    <lineage>
        <taxon>unclassified sequences</taxon>
        <taxon>metagenomes</taxon>
        <taxon>ecological metagenomes</taxon>
    </lineage>
</organism>
<comment type="similarity">
    <text evidence="1">Belongs to the bacterial ribosomal protein bL35 family.</text>
</comment>
<evidence type="ECO:0000256" key="3">
    <source>
        <dbReference type="ARBA" id="ARBA00023274"/>
    </source>
</evidence>
<sequence>MPKMKTRRAAAKRFKITGSGRIKRNKANHSHMLIRRSNSAKRKMRKAGLVDSTEEKRVRRMLGL</sequence>
<dbReference type="Pfam" id="PF01632">
    <property type="entry name" value="Ribosomal_L35p"/>
    <property type="match status" value="1"/>
</dbReference>
<name>A0A381RHD5_9ZZZZ</name>
<dbReference type="GO" id="GO:0006412">
    <property type="term" value="P:translation"/>
    <property type="evidence" value="ECO:0007669"/>
    <property type="project" value="InterPro"/>
</dbReference>
<dbReference type="GO" id="GO:0003735">
    <property type="term" value="F:structural constituent of ribosome"/>
    <property type="evidence" value="ECO:0007669"/>
    <property type="project" value="InterPro"/>
</dbReference>
<dbReference type="FunFam" id="4.10.410.60:FF:000001">
    <property type="entry name" value="50S ribosomal protein L35"/>
    <property type="match status" value="1"/>
</dbReference>
<dbReference type="GO" id="GO:0022625">
    <property type="term" value="C:cytosolic large ribosomal subunit"/>
    <property type="evidence" value="ECO:0007669"/>
    <property type="project" value="TreeGrafter"/>
</dbReference>
<accession>A0A381RHD5</accession>
<dbReference type="PROSITE" id="PS00936">
    <property type="entry name" value="RIBOSOMAL_L35"/>
    <property type="match status" value="1"/>
</dbReference>
<dbReference type="HAMAP" id="MF_00514">
    <property type="entry name" value="Ribosomal_bL35"/>
    <property type="match status" value="1"/>
</dbReference>
<dbReference type="SUPFAM" id="SSF143034">
    <property type="entry name" value="L35p-like"/>
    <property type="match status" value="1"/>
</dbReference>
<keyword evidence="3" id="KW-0687">Ribonucleoprotein</keyword>
<dbReference type="InterPro" id="IPR001706">
    <property type="entry name" value="Ribosomal_bL35"/>
</dbReference>
<evidence type="ECO:0008006" key="6">
    <source>
        <dbReference type="Google" id="ProtNLM"/>
    </source>
</evidence>